<dbReference type="InterPro" id="IPR051906">
    <property type="entry name" value="TolC-like"/>
</dbReference>
<dbReference type="SUPFAM" id="SSF56954">
    <property type="entry name" value="Outer membrane efflux proteins (OEP)"/>
    <property type="match status" value="1"/>
</dbReference>
<evidence type="ECO:0000256" key="6">
    <source>
        <dbReference type="ARBA" id="ARBA00023136"/>
    </source>
</evidence>
<gene>
    <name evidence="9" type="ORF">ENS29_01240</name>
</gene>
<sequence>MRRCLFYGVLLLFGLFGVAGRYAAGEEKASVPSLTLSDCLQMTLSYSRDMLSAREGIRQSEGLYIQERSAALPRLSAHSGLLRARDPSMALVPGLEAETDIYQAGVTLKQAVFTWGQVSAALDAAALDREASEQRFRQARAWALRETAIRFYDVLLSRELEKVASGTVAQKRRHLEETIRRNELGVATDYDVLAARVALANAGAEQTRAENAVRLALDRLRYMIGKSGDFDVSGDLSSKVEPPMPLESLVERALAARPEMAYADTQIHVFEKLKKVASAGDKPRIDLEANLLWQSYGNARFDDPGESWNAGLYLSFPFFDGMKTRGSLIQADSRIAAMRIEKERLIDAIYLEARDAVNRIAEAIDILSAMQAAVEQAEKLLEMAEAGYRAGVKTRLEVEDAQLNLTSARTSLARAKRESIVARIQMLWIAGEDLLTALQTGG</sequence>
<dbReference type="PANTHER" id="PTHR30026:SF21">
    <property type="entry name" value="SLR1270 PROTEIN"/>
    <property type="match status" value="1"/>
</dbReference>
<comment type="subcellular location">
    <subcellularLocation>
        <location evidence="1">Cell outer membrane</location>
    </subcellularLocation>
</comment>
<dbReference type="InterPro" id="IPR003423">
    <property type="entry name" value="OMP_efflux"/>
</dbReference>
<name>A0A7C4ML65_9BACT</name>
<keyword evidence="7" id="KW-0998">Cell outer membrane</keyword>
<keyword evidence="5" id="KW-0812">Transmembrane</keyword>
<dbReference type="GO" id="GO:0015288">
    <property type="term" value="F:porin activity"/>
    <property type="evidence" value="ECO:0007669"/>
    <property type="project" value="TreeGrafter"/>
</dbReference>
<comment type="caution">
    <text evidence="9">The sequence shown here is derived from an EMBL/GenBank/DDBJ whole genome shotgun (WGS) entry which is preliminary data.</text>
</comment>
<accession>A0A7C4ML65</accession>
<dbReference type="GO" id="GO:0015562">
    <property type="term" value="F:efflux transmembrane transporter activity"/>
    <property type="evidence" value="ECO:0007669"/>
    <property type="project" value="InterPro"/>
</dbReference>
<dbReference type="Pfam" id="PF02321">
    <property type="entry name" value="OEP"/>
    <property type="match status" value="2"/>
</dbReference>
<comment type="similarity">
    <text evidence="2">Belongs to the outer membrane factor (OMF) (TC 1.B.17) family.</text>
</comment>
<evidence type="ECO:0000256" key="3">
    <source>
        <dbReference type="ARBA" id="ARBA00022448"/>
    </source>
</evidence>
<evidence type="ECO:0000256" key="5">
    <source>
        <dbReference type="ARBA" id="ARBA00022692"/>
    </source>
</evidence>
<dbReference type="GO" id="GO:1990281">
    <property type="term" value="C:efflux pump complex"/>
    <property type="evidence" value="ECO:0007669"/>
    <property type="project" value="TreeGrafter"/>
</dbReference>
<evidence type="ECO:0000256" key="2">
    <source>
        <dbReference type="ARBA" id="ARBA00007613"/>
    </source>
</evidence>
<organism evidence="9">
    <name type="scientific">Desulfatirhabdium butyrativorans</name>
    <dbReference type="NCBI Taxonomy" id="340467"/>
    <lineage>
        <taxon>Bacteria</taxon>
        <taxon>Pseudomonadati</taxon>
        <taxon>Thermodesulfobacteriota</taxon>
        <taxon>Desulfobacteria</taxon>
        <taxon>Desulfobacterales</taxon>
        <taxon>Desulfatirhabdiaceae</taxon>
        <taxon>Desulfatirhabdium</taxon>
    </lineage>
</organism>
<protein>
    <submittedName>
        <fullName evidence="9">TolC family protein</fullName>
    </submittedName>
</protein>
<keyword evidence="3" id="KW-0813">Transport</keyword>
<evidence type="ECO:0000256" key="8">
    <source>
        <dbReference type="SAM" id="Coils"/>
    </source>
</evidence>
<keyword evidence="6" id="KW-0472">Membrane</keyword>
<feature type="coiled-coil region" evidence="8">
    <location>
        <begin position="360"/>
        <end position="418"/>
    </location>
</feature>
<evidence type="ECO:0000256" key="1">
    <source>
        <dbReference type="ARBA" id="ARBA00004442"/>
    </source>
</evidence>
<evidence type="ECO:0000256" key="7">
    <source>
        <dbReference type="ARBA" id="ARBA00023237"/>
    </source>
</evidence>
<dbReference type="GO" id="GO:0009279">
    <property type="term" value="C:cell outer membrane"/>
    <property type="evidence" value="ECO:0007669"/>
    <property type="project" value="UniProtKB-SubCell"/>
</dbReference>
<keyword evidence="8" id="KW-0175">Coiled coil</keyword>
<dbReference type="EMBL" id="DSUH01000027">
    <property type="protein sequence ID" value="HGU31463.1"/>
    <property type="molecule type" value="Genomic_DNA"/>
</dbReference>
<proteinExistence type="inferred from homology"/>
<dbReference type="PANTHER" id="PTHR30026">
    <property type="entry name" value="OUTER MEMBRANE PROTEIN TOLC"/>
    <property type="match status" value="1"/>
</dbReference>
<keyword evidence="4" id="KW-1134">Transmembrane beta strand</keyword>
<dbReference type="AlphaFoldDB" id="A0A7C4ML65"/>
<reference evidence="9" key="1">
    <citation type="journal article" date="2020" name="mSystems">
        <title>Genome- and Community-Level Interaction Insights into Carbon Utilization and Element Cycling Functions of Hydrothermarchaeota in Hydrothermal Sediment.</title>
        <authorList>
            <person name="Zhou Z."/>
            <person name="Liu Y."/>
            <person name="Xu W."/>
            <person name="Pan J."/>
            <person name="Luo Z.H."/>
            <person name="Li M."/>
        </authorList>
    </citation>
    <scope>NUCLEOTIDE SEQUENCE [LARGE SCALE GENOMIC DNA]</scope>
    <source>
        <strain evidence="9">SpSt-477</strain>
    </source>
</reference>
<dbReference type="Gene3D" id="1.20.1600.10">
    <property type="entry name" value="Outer membrane efflux proteins (OEP)"/>
    <property type="match status" value="1"/>
</dbReference>
<evidence type="ECO:0000313" key="9">
    <source>
        <dbReference type="EMBL" id="HGU31463.1"/>
    </source>
</evidence>
<evidence type="ECO:0000256" key="4">
    <source>
        <dbReference type="ARBA" id="ARBA00022452"/>
    </source>
</evidence>